<dbReference type="RefSeq" id="WP_150892024.1">
    <property type="nucleotide sequence ID" value="NZ_VYUY01000005.1"/>
</dbReference>
<proteinExistence type="predicted"/>
<protein>
    <submittedName>
        <fullName evidence="2">MBL fold metallo-hydrolase</fullName>
    </submittedName>
</protein>
<dbReference type="InterPro" id="IPR050855">
    <property type="entry name" value="NDM-1-like"/>
</dbReference>
<dbReference type="SMART" id="SM00849">
    <property type="entry name" value="Lactamase_B"/>
    <property type="match status" value="1"/>
</dbReference>
<name>A0A5N0TMF1_9MICO</name>
<dbReference type="Pfam" id="PF00753">
    <property type="entry name" value="Lactamase_B"/>
    <property type="match status" value="1"/>
</dbReference>
<organism evidence="2 3">
    <name type="scientific">Microbacterium caowuchunii</name>
    <dbReference type="NCBI Taxonomy" id="2614638"/>
    <lineage>
        <taxon>Bacteria</taxon>
        <taxon>Bacillati</taxon>
        <taxon>Actinomycetota</taxon>
        <taxon>Actinomycetes</taxon>
        <taxon>Micrococcales</taxon>
        <taxon>Microbacteriaceae</taxon>
        <taxon>Microbacterium</taxon>
    </lineage>
</organism>
<reference evidence="3" key="1">
    <citation type="submission" date="2019-09" db="EMBL/GenBank/DDBJ databases">
        <title>Mumia zhuanghuii sp. nov. isolated from the intestinal contents of plateau pika (Ochotona curzoniae) in the Qinghai-Tibet plateau of China.</title>
        <authorList>
            <person name="Tian Z."/>
        </authorList>
    </citation>
    <scope>NUCLEOTIDE SEQUENCE [LARGE SCALE GENOMIC DNA]</scope>
    <source>
        <strain evidence="3">L-033</strain>
    </source>
</reference>
<dbReference type="InterPro" id="IPR036866">
    <property type="entry name" value="RibonucZ/Hydroxyglut_hydro"/>
</dbReference>
<comment type="caution">
    <text evidence="2">The sequence shown here is derived from an EMBL/GenBank/DDBJ whole genome shotgun (WGS) entry which is preliminary data.</text>
</comment>
<dbReference type="GO" id="GO:0016787">
    <property type="term" value="F:hydrolase activity"/>
    <property type="evidence" value="ECO:0007669"/>
    <property type="project" value="UniProtKB-KW"/>
</dbReference>
<dbReference type="PANTHER" id="PTHR42951:SF14">
    <property type="entry name" value="METALLO-BETA-LACTAMASE SUPERFAMILY PROTEIN"/>
    <property type="match status" value="1"/>
</dbReference>
<dbReference type="PANTHER" id="PTHR42951">
    <property type="entry name" value="METALLO-BETA-LACTAMASE DOMAIN-CONTAINING"/>
    <property type="match status" value="1"/>
</dbReference>
<keyword evidence="3" id="KW-1185">Reference proteome</keyword>
<gene>
    <name evidence="2" type="ORF">F6B40_02905</name>
</gene>
<evidence type="ECO:0000313" key="3">
    <source>
        <dbReference type="Proteomes" id="UP000326838"/>
    </source>
</evidence>
<dbReference type="Gene3D" id="3.60.15.10">
    <property type="entry name" value="Ribonuclease Z/Hydroxyacylglutathione hydrolase-like"/>
    <property type="match status" value="1"/>
</dbReference>
<evidence type="ECO:0000313" key="2">
    <source>
        <dbReference type="EMBL" id="KAA9135484.1"/>
    </source>
</evidence>
<dbReference type="SUPFAM" id="SSF56281">
    <property type="entry name" value="Metallo-hydrolase/oxidoreductase"/>
    <property type="match status" value="1"/>
</dbReference>
<dbReference type="CDD" id="cd07721">
    <property type="entry name" value="yflN-like_MBL-fold"/>
    <property type="match status" value="1"/>
</dbReference>
<dbReference type="InterPro" id="IPR001279">
    <property type="entry name" value="Metallo-B-lactamas"/>
</dbReference>
<evidence type="ECO:0000259" key="1">
    <source>
        <dbReference type="SMART" id="SM00849"/>
    </source>
</evidence>
<feature type="domain" description="Metallo-beta-lactamase" evidence="1">
    <location>
        <begin position="22"/>
        <end position="231"/>
    </location>
</feature>
<dbReference type="EMBL" id="VYUY01000005">
    <property type="protein sequence ID" value="KAA9135484.1"/>
    <property type="molecule type" value="Genomic_DNA"/>
</dbReference>
<dbReference type="Proteomes" id="UP000326838">
    <property type="component" value="Unassembled WGS sequence"/>
</dbReference>
<dbReference type="AlphaFoldDB" id="A0A5N0TMF1"/>
<keyword evidence="2" id="KW-0378">Hydrolase</keyword>
<accession>A0A5N0TMF1</accession>
<sequence length="252" mass="26907">MIPSTDGITVVADGVLRLSRAHVNCYLVIERDEIVLIDGGLPRMWPLLLEALGEAGARPSDISAVLLTHGHFDHVGMCDRLVDEHHVPVHVHEKDAHLARHPYRYAHESPRLRYPFRYPAAIPILGRMTAAGALWVKGVTARPDVRPGAALPGMTGLVAVGSPGHTFGHCGFLLPHRGILFSGDALVTLDPYTGRTGPRLVARAATADGDAARRSLSALEDTRAHLVLPGHGDAYADGVVAAARAARAEELA</sequence>